<evidence type="ECO:0000256" key="1">
    <source>
        <dbReference type="SAM" id="Phobius"/>
    </source>
</evidence>
<proteinExistence type="predicted"/>
<organism evidence="2 3">
    <name type="scientific">Brevibacillus panacihumi W25</name>
    <dbReference type="NCBI Taxonomy" id="1408254"/>
    <lineage>
        <taxon>Bacteria</taxon>
        <taxon>Bacillati</taxon>
        <taxon>Bacillota</taxon>
        <taxon>Bacilli</taxon>
        <taxon>Bacillales</taxon>
        <taxon>Paenibacillaceae</taxon>
        <taxon>Brevibacillus</taxon>
    </lineage>
</organism>
<name>V6MFQ6_9BACL</name>
<evidence type="ECO:0000313" key="2">
    <source>
        <dbReference type="EMBL" id="EST56755.1"/>
    </source>
</evidence>
<gene>
    <name evidence="2" type="ORF">T458_03080</name>
</gene>
<comment type="caution">
    <text evidence="2">The sequence shown here is derived from an EMBL/GenBank/DDBJ whole genome shotgun (WGS) entry which is preliminary data.</text>
</comment>
<dbReference type="AlphaFoldDB" id="V6MFQ6"/>
<evidence type="ECO:0000313" key="3">
    <source>
        <dbReference type="Proteomes" id="UP000017973"/>
    </source>
</evidence>
<dbReference type="HOGENOM" id="CLU_3133075_0_0_9"/>
<feature type="transmembrane region" description="Helical" evidence="1">
    <location>
        <begin position="21"/>
        <end position="40"/>
    </location>
</feature>
<keyword evidence="1" id="KW-0812">Transmembrane</keyword>
<keyword evidence="3" id="KW-1185">Reference proteome</keyword>
<reference evidence="2 3" key="1">
    <citation type="journal article" date="2014" name="Genome Announc.">
        <title>Draft Genome Sequence of Brevibacillus panacihumi Strain W25, a Halotolerant Hydrocarbon-Degrading Bacterium.</title>
        <authorList>
            <person name="Wang X."/>
            <person name="Jin D."/>
            <person name="Zhou L."/>
            <person name="Wu L."/>
            <person name="An W."/>
            <person name="Chen Y."/>
            <person name="Zhao L."/>
        </authorList>
    </citation>
    <scope>NUCLEOTIDE SEQUENCE [LARGE SCALE GENOMIC DNA]</scope>
    <source>
        <strain evidence="2 3">W25</strain>
    </source>
</reference>
<protein>
    <submittedName>
        <fullName evidence="2">Uncharacterized protein</fullName>
    </submittedName>
</protein>
<dbReference type="Proteomes" id="UP000017973">
    <property type="component" value="Unassembled WGS sequence"/>
</dbReference>
<keyword evidence="1" id="KW-1133">Transmembrane helix</keyword>
<dbReference type="EMBL" id="AYJU01000001">
    <property type="protein sequence ID" value="EST56755.1"/>
    <property type="molecule type" value="Genomic_DNA"/>
</dbReference>
<sequence>MLRKREGIFELTTLDTRSRKIIELLAAEMTGILIIIRYYGRIDKKSGGI</sequence>
<accession>V6MFQ6</accession>
<keyword evidence="1" id="KW-0472">Membrane</keyword>
<dbReference type="STRING" id="1408254.T458_03080"/>